<dbReference type="InterPro" id="IPR000413">
    <property type="entry name" value="Integrin_alpha"/>
</dbReference>
<protein>
    <submittedName>
        <fullName evidence="7">FG-GAP and VCBS repeat-containing protein</fullName>
    </submittedName>
</protein>
<dbReference type="EMBL" id="JAVREQ010000013">
    <property type="protein sequence ID" value="MDT0380157.1"/>
    <property type="molecule type" value="Genomic_DNA"/>
</dbReference>
<sequence length="483" mass="48750">MPKRYRRSALAISVAAAVTGGLITVAAPAVAEEATLHGDFNADGYRDVVVSASNARVGGDFGAGQIVVYWGGPDGLQPDRRSPIHQDSRGVPGSPEEGDGFGAMTYAGDFDGDGVTDLAVGAPGEDLTGDKDSGMLTVLWGSASGLVSGDTLANPTKFDGDFFGKAVVAGDFDADGVTDLAAGSSSRTVVFYQQGIDRAGDATESRSVRTPILDGEGGVFFLTAGDVDGNGADDLVVNGFDSEIEDGYHYNANFYYRGVAGTGIAGSADRMTPGIITGIGDTNGDGHGDLVIGESWDEGAPGAVKGGKVSIRYGTPDGPNGVVKEITQDSGGIAGGSEKDDAFGAELDLGDVNGDGLMDLVIGSAAENLGEDFDTGAVHLLYGSPTGITSTGAQYFNQDVPGVPGSNEDEDFFGSDVHLADVDGDGNADLTIGASGENSDNGAVTALRSDGAKITTSGAQWMSTTSAGVSTSGRPLFGVNFAG</sequence>
<evidence type="ECO:0000313" key="8">
    <source>
        <dbReference type="Proteomes" id="UP001183414"/>
    </source>
</evidence>
<evidence type="ECO:0000256" key="2">
    <source>
        <dbReference type="ARBA" id="ARBA00022737"/>
    </source>
</evidence>
<dbReference type="PROSITE" id="PS51318">
    <property type="entry name" value="TAT"/>
    <property type="match status" value="1"/>
</dbReference>
<keyword evidence="1 6" id="KW-0732">Signal</keyword>
<dbReference type="InterPro" id="IPR028994">
    <property type="entry name" value="Integrin_alpha_N"/>
</dbReference>
<dbReference type="InterPro" id="IPR013517">
    <property type="entry name" value="FG-GAP"/>
</dbReference>
<dbReference type="InterPro" id="IPR013519">
    <property type="entry name" value="Int_alpha_beta-p"/>
</dbReference>
<dbReference type="InterPro" id="IPR006311">
    <property type="entry name" value="TAT_signal"/>
</dbReference>
<dbReference type="Pfam" id="PF01839">
    <property type="entry name" value="FG-GAP"/>
    <property type="match status" value="4"/>
</dbReference>
<organism evidence="7 8">
    <name type="scientific">Streptomyces hazeniae</name>
    <dbReference type="NCBI Taxonomy" id="3075538"/>
    <lineage>
        <taxon>Bacteria</taxon>
        <taxon>Bacillati</taxon>
        <taxon>Actinomycetota</taxon>
        <taxon>Actinomycetes</taxon>
        <taxon>Kitasatosporales</taxon>
        <taxon>Streptomycetaceae</taxon>
        <taxon>Streptomyces</taxon>
    </lineage>
</organism>
<feature type="compositionally biased region" description="Basic and acidic residues" evidence="5">
    <location>
        <begin position="77"/>
        <end position="88"/>
    </location>
</feature>
<gene>
    <name evidence="7" type="ORF">RM572_15460</name>
</gene>
<dbReference type="RefSeq" id="WP_311673938.1">
    <property type="nucleotide sequence ID" value="NZ_JAVREQ010000013.1"/>
</dbReference>
<evidence type="ECO:0000313" key="7">
    <source>
        <dbReference type="EMBL" id="MDT0380157.1"/>
    </source>
</evidence>
<accession>A0ABU2NT43</accession>
<evidence type="ECO:0000256" key="3">
    <source>
        <dbReference type="ARBA" id="ARBA00022801"/>
    </source>
</evidence>
<dbReference type="PRINTS" id="PR01185">
    <property type="entry name" value="INTEGRINA"/>
</dbReference>
<feature type="chain" id="PRO_5046628950" evidence="6">
    <location>
        <begin position="32"/>
        <end position="483"/>
    </location>
</feature>
<reference evidence="8" key="1">
    <citation type="submission" date="2023-07" db="EMBL/GenBank/DDBJ databases">
        <title>30 novel species of actinomycetes from the DSMZ collection.</title>
        <authorList>
            <person name="Nouioui I."/>
        </authorList>
    </citation>
    <scope>NUCLEOTIDE SEQUENCE [LARGE SCALE GENOMIC DNA]</scope>
    <source>
        <strain evidence="8">DSM 42041</strain>
    </source>
</reference>
<keyword evidence="2" id="KW-0677">Repeat</keyword>
<keyword evidence="4" id="KW-0325">Glycoprotein</keyword>
<dbReference type="PANTHER" id="PTHR23221">
    <property type="entry name" value="GLYCOSYLPHOSPHATIDYLINOSITOL PHOSPHOLIPASE D"/>
    <property type="match status" value="1"/>
</dbReference>
<evidence type="ECO:0000256" key="1">
    <source>
        <dbReference type="ARBA" id="ARBA00022729"/>
    </source>
</evidence>
<dbReference type="PANTHER" id="PTHR23221:SF7">
    <property type="entry name" value="PHOSPHATIDYLINOSITOL-GLYCAN-SPECIFIC PHOSPHOLIPASE D"/>
    <property type="match status" value="1"/>
</dbReference>
<dbReference type="SUPFAM" id="SSF69318">
    <property type="entry name" value="Integrin alpha N-terminal domain"/>
    <property type="match status" value="1"/>
</dbReference>
<evidence type="ECO:0000256" key="5">
    <source>
        <dbReference type="SAM" id="MobiDB-lite"/>
    </source>
</evidence>
<keyword evidence="3" id="KW-0378">Hydrolase</keyword>
<dbReference type="Proteomes" id="UP001183414">
    <property type="component" value="Unassembled WGS sequence"/>
</dbReference>
<evidence type="ECO:0000256" key="4">
    <source>
        <dbReference type="ARBA" id="ARBA00023180"/>
    </source>
</evidence>
<keyword evidence="8" id="KW-1185">Reference proteome</keyword>
<proteinExistence type="predicted"/>
<evidence type="ECO:0000256" key="6">
    <source>
        <dbReference type="SAM" id="SignalP"/>
    </source>
</evidence>
<feature type="signal peptide" evidence="6">
    <location>
        <begin position="1"/>
        <end position="31"/>
    </location>
</feature>
<dbReference type="PROSITE" id="PS51470">
    <property type="entry name" value="FG_GAP"/>
    <property type="match status" value="3"/>
</dbReference>
<comment type="caution">
    <text evidence="7">The sequence shown here is derived from an EMBL/GenBank/DDBJ whole genome shotgun (WGS) entry which is preliminary data.</text>
</comment>
<dbReference type="Gene3D" id="2.130.10.130">
    <property type="entry name" value="Integrin alpha, N-terminal"/>
    <property type="match status" value="4"/>
</dbReference>
<dbReference type="Pfam" id="PF13517">
    <property type="entry name" value="FG-GAP_3"/>
    <property type="match status" value="1"/>
</dbReference>
<feature type="region of interest" description="Disordered" evidence="5">
    <location>
        <begin position="77"/>
        <end position="98"/>
    </location>
</feature>
<dbReference type="SMART" id="SM00191">
    <property type="entry name" value="Int_alpha"/>
    <property type="match status" value="6"/>
</dbReference>
<name>A0ABU2NT43_9ACTN</name>